<keyword evidence="3" id="KW-1185">Reference proteome</keyword>
<dbReference type="InterPro" id="IPR037923">
    <property type="entry name" value="HTH-like"/>
</dbReference>
<keyword evidence="1" id="KW-0238">DNA-binding</keyword>
<evidence type="ECO:0000313" key="2">
    <source>
        <dbReference type="EMBL" id="GKT30742.1"/>
    </source>
</evidence>
<gene>
    <name evidence="2" type="ORF">ADUPG1_005619</name>
</gene>
<proteinExistence type="predicted"/>
<dbReference type="SUPFAM" id="SSF51215">
    <property type="entry name" value="Regulatory protein AraC"/>
    <property type="match status" value="1"/>
</dbReference>
<dbReference type="InterPro" id="IPR014710">
    <property type="entry name" value="RmlC-like_jellyroll"/>
</dbReference>
<organism evidence="2 3">
    <name type="scientific">Aduncisulcus paluster</name>
    <dbReference type="NCBI Taxonomy" id="2918883"/>
    <lineage>
        <taxon>Eukaryota</taxon>
        <taxon>Metamonada</taxon>
        <taxon>Carpediemonas-like organisms</taxon>
        <taxon>Aduncisulcus</taxon>
    </lineage>
</organism>
<dbReference type="EMBL" id="BQXS01009039">
    <property type="protein sequence ID" value="GKT30742.1"/>
    <property type="molecule type" value="Genomic_DNA"/>
</dbReference>
<comment type="caution">
    <text evidence="2">The sequence shown here is derived from an EMBL/GenBank/DDBJ whole genome shotgun (WGS) entry which is preliminary data.</text>
</comment>
<reference evidence="2" key="1">
    <citation type="submission" date="2022-03" db="EMBL/GenBank/DDBJ databases">
        <title>Draft genome sequence of Aduncisulcus paluster, a free-living microaerophilic Fornicata.</title>
        <authorList>
            <person name="Yuyama I."/>
            <person name="Kume K."/>
            <person name="Tamura T."/>
            <person name="Inagaki Y."/>
            <person name="Hashimoto T."/>
        </authorList>
    </citation>
    <scope>NUCLEOTIDE SEQUENCE</scope>
    <source>
        <strain evidence="2">NY0171</strain>
    </source>
</reference>
<accession>A0ABQ5KDW5</accession>
<evidence type="ECO:0000313" key="3">
    <source>
        <dbReference type="Proteomes" id="UP001057375"/>
    </source>
</evidence>
<dbReference type="Proteomes" id="UP001057375">
    <property type="component" value="Unassembled WGS sequence"/>
</dbReference>
<feature type="non-terminal residue" evidence="2">
    <location>
        <position position="85"/>
    </location>
</feature>
<dbReference type="Gene3D" id="2.60.120.10">
    <property type="entry name" value="Jelly Rolls"/>
    <property type="match status" value="1"/>
</dbReference>
<sequence length="85" mass="9644">MTNYTSDDQRESLTAPCGVDYTHWHSSYEILLINSDETELYINGDHIQPKKGDVILIDAFDIHNVGVKHDHYVLLVDPARLAFTG</sequence>
<name>A0ABQ5KDW5_9EUKA</name>
<evidence type="ECO:0000256" key="1">
    <source>
        <dbReference type="ARBA" id="ARBA00023125"/>
    </source>
</evidence>
<protein>
    <submittedName>
        <fullName evidence="2">Uncharacterized protein</fullName>
    </submittedName>
</protein>